<comment type="subcellular location">
    <subcellularLocation>
        <location evidence="1">Membrane</location>
        <topology evidence="1">Multi-pass membrane protein</topology>
    </subcellularLocation>
</comment>
<organism evidence="8 9">
    <name type="scientific">Mya arenaria</name>
    <name type="common">Soft-shell clam</name>
    <dbReference type="NCBI Taxonomy" id="6604"/>
    <lineage>
        <taxon>Eukaryota</taxon>
        <taxon>Metazoa</taxon>
        <taxon>Spiralia</taxon>
        <taxon>Lophotrochozoa</taxon>
        <taxon>Mollusca</taxon>
        <taxon>Bivalvia</taxon>
        <taxon>Autobranchia</taxon>
        <taxon>Heteroconchia</taxon>
        <taxon>Euheterodonta</taxon>
        <taxon>Imparidentia</taxon>
        <taxon>Neoheterodontei</taxon>
        <taxon>Myida</taxon>
        <taxon>Myoidea</taxon>
        <taxon>Myidae</taxon>
        <taxon>Mya</taxon>
    </lineage>
</organism>
<dbReference type="Pfam" id="PF01694">
    <property type="entry name" value="Rhomboid"/>
    <property type="match status" value="1"/>
</dbReference>
<feature type="transmembrane region" description="Helical" evidence="6">
    <location>
        <begin position="228"/>
        <end position="246"/>
    </location>
</feature>
<evidence type="ECO:0000313" key="9">
    <source>
        <dbReference type="Proteomes" id="UP001164746"/>
    </source>
</evidence>
<dbReference type="PANTHER" id="PTHR45840">
    <property type="entry name" value="RHOMBOID-RELATED PROTEIN"/>
    <property type="match status" value="1"/>
</dbReference>
<evidence type="ECO:0000256" key="4">
    <source>
        <dbReference type="ARBA" id="ARBA00022989"/>
    </source>
</evidence>
<protein>
    <submittedName>
        <fullName evidence="8">RHBL2-like protein</fullName>
    </submittedName>
</protein>
<dbReference type="InterPro" id="IPR022764">
    <property type="entry name" value="Peptidase_S54_rhomboid_dom"/>
</dbReference>
<keyword evidence="4 6" id="KW-1133">Transmembrane helix</keyword>
<keyword evidence="9" id="KW-1185">Reference proteome</keyword>
<dbReference type="Gene3D" id="1.20.1540.10">
    <property type="entry name" value="Rhomboid-like"/>
    <property type="match status" value="1"/>
</dbReference>
<accession>A0ABY7FD71</accession>
<dbReference type="PANTHER" id="PTHR45840:SF2">
    <property type="entry name" value="PROTEIN RHOMBOID-RELATED"/>
    <property type="match status" value="1"/>
</dbReference>
<feature type="domain" description="Peptidase S54 rhomboid" evidence="7">
    <location>
        <begin position="94"/>
        <end position="245"/>
    </location>
</feature>
<keyword evidence="3 6" id="KW-0812">Transmembrane</keyword>
<feature type="transmembrane region" description="Helical" evidence="6">
    <location>
        <begin position="158"/>
        <end position="178"/>
    </location>
</feature>
<feature type="transmembrane region" description="Helical" evidence="6">
    <location>
        <begin position="98"/>
        <end position="123"/>
    </location>
</feature>
<feature type="transmembrane region" description="Helical" evidence="6">
    <location>
        <begin position="46"/>
        <end position="64"/>
    </location>
</feature>
<evidence type="ECO:0000256" key="5">
    <source>
        <dbReference type="ARBA" id="ARBA00023136"/>
    </source>
</evidence>
<dbReference type="SUPFAM" id="SSF144091">
    <property type="entry name" value="Rhomboid-like"/>
    <property type="match status" value="1"/>
</dbReference>
<name>A0ABY7FD71_MYAAR</name>
<evidence type="ECO:0000256" key="6">
    <source>
        <dbReference type="SAM" id="Phobius"/>
    </source>
</evidence>
<evidence type="ECO:0000259" key="7">
    <source>
        <dbReference type="Pfam" id="PF01694"/>
    </source>
</evidence>
<sequence>MYEKFGLSQAERTAMKRFLGAALVNIVPRAWRTDFLRNYNCRPPPFFMPVVSLLEVGVFIYYAILLGRGGRPVTAFEGLPNPNVLMYVPTRRYEAWRYITYMLVHQGYIHLLFNLCFQLFLGLPLEIVHKWWRVALVYVGGVVGGSLAHSVTDISVNLAGASGGCYAIIGAHIASVILNWKEMNFKCSAKDPVRLLTSAYVRLTLLVLLIGADAVNAVYRRFYEPDNFKVGITAHIGGLLLGVIVLKNVNILSWERRIGWAALAIWLAAILVCILINGLRTGYPETDFTSIYSQF</sequence>
<feature type="transmembrane region" description="Helical" evidence="6">
    <location>
        <begin position="199"/>
        <end position="222"/>
    </location>
</feature>
<dbReference type="Proteomes" id="UP001164746">
    <property type="component" value="Chromosome 10"/>
</dbReference>
<proteinExistence type="inferred from homology"/>
<feature type="transmembrane region" description="Helical" evidence="6">
    <location>
        <begin position="135"/>
        <end position="152"/>
    </location>
</feature>
<reference evidence="8" key="1">
    <citation type="submission" date="2022-11" db="EMBL/GenBank/DDBJ databases">
        <title>Centuries of genome instability and evolution in soft-shell clam transmissible cancer (bioRxiv).</title>
        <authorList>
            <person name="Hart S.F.M."/>
            <person name="Yonemitsu M.A."/>
            <person name="Giersch R.M."/>
            <person name="Beal B.F."/>
            <person name="Arriagada G."/>
            <person name="Davis B.W."/>
            <person name="Ostrander E.A."/>
            <person name="Goff S.P."/>
            <person name="Metzger M.J."/>
        </authorList>
    </citation>
    <scope>NUCLEOTIDE SEQUENCE</scope>
    <source>
        <strain evidence="8">MELC-2E11</strain>
        <tissue evidence="8">Siphon/mantle</tissue>
    </source>
</reference>
<keyword evidence="5 6" id="KW-0472">Membrane</keyword>
<evidence type="ECO:0000256" key="2">
    <source>
        <dbReference type="ARBA" id="ARBA00009045"/>
    </source>
</evidence>
<dbReference type="EMBL" id="CP111021">
    <property type="protein sequence ID" value="WAR17231.1"/>
    <property type="molecule type" value="Genomic_DNA"/>
</dbReference>
<gene>
    <name evidence="8" type="ORF">MAR_031825</name>
</gene>
<evidence type="ECO:0000256" key="1">
    <source>
        <dbReference type="ARBA" id="ARBA00004141"/>
    </source>
</evidence>
<evidence type="ECO:0000313" key="8">
    <source>
        <dbReference type="EMBL" id="WAR17231.1"/>
    </source>
</evidence>
<feature type="transmembrane region" description="Helical" evidence="6">
    <location>
        <begin position="258"/>
        <end position="279"/>
    </location>
</feature>
<dbReference type="InterPro" id="IPR035952">
    <property type="entry name" value="Rhomboid-like_sf"/>
</dbReference>
<evidence type="ECO:0000256" key="3">
    <source>
        <dbReference type="ARBA" id="ARBA00022692"/>
    </source>
</evidence>
<comment type="similarity">
    <text evidence="2">Belongs to the peptidase S54 family.</text>
</comment>
<dbReference type="InterPro" id="IPR051739">
    <property type="entry name" value="Rhomboid_IM_Serine_Proteases"/>
</dbReference>